<gene>
    <name evidence="1" type="ORF">MENTE1834_LOCUS18721</name>
</gene>
<organism evidence="1 2">
    <name type="scientific">Meloidogyne enterolobii</name>
    <name type="common">Root-knot nematode worm</name>
    <name type="synonym">Meloidogyne mayaguensis</name>
    <dbReference type="NCBI Taxonomy" id="390850"/>
    <lineage>
        <taxon>Eukaryota</taxon>
        <taxon>Metazoa</taxon>
        <taxon>Ecdysozoa</taxon>
        <taxon>Nematoda</taxon>
        <taxon>Chromadorea</taxon>
        <taxon>Rhabditida</taxon>
        <taxon>Tylenchina</taxon>
        <taxon>Tylenchomorpha</taxon>
        <taxon>Tylenchoidea</taxon>
        <taxon>Meloidogynidae</taxon>
        <taxon>Meloidogyninae</taxon>
        <taxon>Meloidogyne</taxon>
    </lineage>
</organism>
<evidence type="ECO:0000313" key="1">
    <source>
        <dbReference type="EMBL" id="CAK5070721.1"/>
    </source>
</evidence>
<evidence type="ECO:0000313" key="2">
    <source>
        <dbReference type="Proteomes" id="UP001497535"/>
    </source>
</evidence>
<dbReference type="EMBL" id="CAVMJV010000021">
    <property type="protein sequence ID" value="CAK5070721.1"/>
    <property type="molecule type" value="Genomic_DNA"/>
</dbReference>
<name>A0ACB0YZY9_MELEN</name>
<sequence>MPPQPYQFNSNTISSNRMAGSGSPPRHAPLLRRQTSNLPGQVHHMAVMVAPSRVDYSVNKGGLRSWAVIIVFVLLCSAILNIFSEDGEGRYREEDFDDKEESLAAPEEQIGTFKDEEEAYEKRYYQKEKVEESKGKRHEAFGEEKEGEEDDDNEEEEEVDEEEDEDEEEEEEEENEDLGYVGDREELMLARLSEKSLTSSKRKGGGEEGQEGKIPKIVEVKKPERTGPETVIRRKQKEEIEEEKVGKNNNTIFKKSRKK</sequence>
<comment type="caution">
    <text evidence="1">The sequence shown here is derived from an EMBL/GenBank/DDBJ whole genome shotgun (WGS) entry which is preliminary data.</text>
</comment>
<accession>A0ACB0YZY9</accession>
<reference evidence="1" key="1">
    <citation type="submission" date="2023-11" db="EMBL/GenBank/DDBJ databases">
        <authorList>
            <person name="Poullet M."/>
        </authorList>
    </citation>
    <scope>NUCLEOTIDE SEQUENCE</scope>
    <source>
        <strain evidence="1">E1834</strain>
    </source>
</reference>
<dbReference type="Proteomes" id="UP001497535">
    <property type="component" value="Unassembled WGS sequence"/>
</dbReference>
<proteinExistence type="predicted"/>
<keyword evidence="2" id="KW-1185">Reference proteome</keyword>
<protein>
    <submittedName>
        <fullName evidence="1">Uncharacterized protein</fullName>
    </submittedName>
</protein>